<feature type="compositionally biased region" description="Polar residues" evidence="1">
    <location>
        <begin position="123"/>
        <end position="135"/>
    </location>
</feature>
<dbReference type="EMBL" id="CP008944">
    <property type="protein sequence ID" value="AIG64252.1"/>
    <property type="molecule type" value="Genomic_DNA"/>
</dbReference>
<reference evidence="2 3" key="1">
    <citation type="submission" date="2014-07" db="EMBL/GenBank/DDBJ databases">
        <title>Complete genome sequence of Corynebacterium atypicum DSM 44849: identifiction of the mycolic acid biosynthesis genes.</title>
        <authorList>
            <person name="Tippelt A."/>
            <person name="Mollmann S."/>
            <person name="Albersmeier A."/>
            <person name="Jaenicke S."/>
            <person name="Ruckert C."/>
            <person name="Tauch A."/>
        </authorList>
    </citation>
    <scope>NUCLEOTIDE SEQUENCE [LARGE SCALE GENOMIC DNA]</scope>
    <source>
        <strain evidence="2 3">R2070</strain>
    </source>
</reference>
<proteinExistence type="predicted"/>
<organism evidence="2 3">
    <name type="scientific">Corynebacterium atypicum</name>
    <dbReference type="NCBI Taxonomy" id="191610"/>
    <lineage>
        <taxon>Bacteria</taxon>
        <taxon>Bacillati</taxon>
        <taxon>Actinomycetota</taxon>
        <taxon>Actinomycetes</taxon>
        <taxon>Mycobacteriales</taxon>
        <taxon>Corynebacteriaceae</taxon>
        <taxon>Corynebacterium</taxon>
    </lineage>
</organism>
<feature type="region of interest" description="Disordered" evidence="1">
    <location>
        <begin position="1"/>
        <end position="73"/>
    </location>
</feature>
<feature type="region of interest" description="Disordered" evidence="1">
    <location>
        <begin position="116"/>
        <end position="135"/>
    </location>
</feature>
<protein>
    <submittedName>
        <fullName evidence="2">Uncharacterized protein</fullName>
    </submittedName>
</protein>
<name>A0ABM5QN67_9CORY</name>
<evidence type="ECO:0000313" key="2">
    <source>
        <dbReference type="EMBL" id="AIG64252.1"/>
    </source>
</evidence>
<accession>A0ABM5QN67</accession>
<evidence type="ECO:0000313" key="3">
    <source>
        <dbReference type="Proteomes" id="UP000028504"/>
    </source>
</evidence>
<sequence length="135" mass="14366">MLDPQGRAVQQTSAGHESSPAEAGQEGHGSTGARDAAAREAAGETLFGVPVKDLPFGPGPFDKESPGFEQFNPCTEIPDEALHQAGVSRRIDEHWGSDIMLGAVLCRINRDKAFGDWPRDDSGSYSTNSTIAPQE</sequence>
<dbReference type="Proteomes" id="UP000028504">
    <property type="component" value="Chromosome"/>
</dbReference>
<keyword evidence="3" id="KW-1185">Reference proteome</keyword>
<evidence type="ECO:0000256" key="1">
    <source>
        <dbReference type="SAM" id="MobiDB-lite"/>
    </source>
</evidence>
<gene>
    <name evidence="2" type="ORF">CATYP_06060</name>
</gene>